<dbReference type="Proteomes" id="UP000094291">
    <property type="component" value="Unassembled WGS sequence"/>
</dbReference>
<protein>
    <submittedName>
        <fullName evidence="1">Uncharacterized protein</fullName>
    </submittedName>
</protein>
<reference evidence="1 2" key="1">
    <citation type="submission" date="2016-08" db="EMBL/GenBank/DDBJ databases">
        <authorList>
            <person name="Seilhamer J.J."/>
        </authorList>
    </citation>
    <scope>NUCLEOTIDE SEQUENCE [LARGE SCALE GENOMIC DNA]</scope>
    <source>
        <strain evidence="1 2">PH27A</strain>
    </source>
</reference>
<comment type="caution">
    <text evidence="1">The sequence shown here is derived from an EMBL/GenBank/DDBJ whole genome shotgun (WGS) entry which is preliminary data.</text>
</comment>
<accession>A0A1E2V9C9</accession>
<dbReference type="EMBL" id="MDTQ01000001">
    <property type="protein sequence ID" value="ODC03620.1"/>
    <property type="molecule type" value="Genomic_DNA"/>
</dbReference>
<sequence length="292" mass="30646">MPISIDTQITAPNRSVTFNFDDSVLAYVVGISYWDFSFGSNDHHVKELELSIQANKPTTQQVTAQITAKLNDDSGHGIDSGSSSIHVTCIAVIGSQDANVALVNENRIASGAESPAFPLPSNSLSISASFLSGWDLSQTEDHHVKTFTTAAGFSQSGSNGQITGQAQMVDTSGNFASGWIDGGSLAASTTENGILAKAVTNKQTDSKFGVDFTDELQDKTIKEAAVLLQNLTVTFGGDDHHVKTIGGGCSGWQADGTSVNLDNARAFLTDDSGHKQSNNDSNVSVMVVVTPS</sequence>
<dbReference type="RefSeq" id="WP_068998036.1">
    <property type="nucleotide sequence ID" value="NZ_MDTQ01000001.1"/>
</dbReference>
<dbReference type="OrthoDB" id="5511530at2"/>
<gene>
    <name evidence="1" type="ORF">BFW38_08755</name>
</gene>
<name>A0A1E2V9C9_9GAMM</name>
<evidence type="ECO:0000313" key="2">
    <source>
        <dbReference type="Proteomes" id="UP000094291"/>
    </source>
</evidence>
<dbReference type="AlphaFoldDB" id="A0A1E2V9C9"/>
<dbReference type="STRING" id="197479.BFW38_08755"/>
<evidence type="ECO:0000313" key="1">
    <source>
        <dbReference type="EMBL" id="ODC03620.1"/>
    </source>
</evidence>
<keyword evidence="2" id="KW-1185">Reference proteome</keyword>
<proteinExistence type="predicted"/>
<organism evidence="1 2">
    <name type="scientific">Terasakiispira papahanaumokuakeensis</name>
    <dbReference type="NCBI Taxonomy" id="197479"/>
    <lineage>
        <taxon>Bacteria</taxon>
        <taxon>Pseudomonadati</taxon>
        <taxon>Pseudomonadota</taxon>
        <taxon>Gammaproteobacteria</taxon>
        <taxon>Oceanospirillales</taxon>
        <taxon>Terasakiispira</taxon>
    </lineage>
</organism>